<dbReference type="Pfam" id="PF14350">
    <property type="entry name" value="Beta_protein"/>
    <property type="match status" value="1"/>
</dbReference>
<dbReference type="RefSeq" id="WP_065176851.1">
    <property type="nucleotide sequence ID" value="NZ_LZFA01000032.1"/>
</dbReference>
<name>A0A2T3ILX3_9GAMM</name>
<proteinExistence type="predicted"/>
<protein>
    <recommendedName>
        <fullName evidence="3">Beta family protein</fullName>
    </recommendedName>
</protein>
<dbReference type="AlphaFoldDB" id="A0A2T3ILX3"/>
<dbReference type="Proteomes" id="UP000240254">
    <property type="component" value="Unassembled WGS sequence"/>
</dbReference>
<evidence type="ECO:0008006" key="3">
    <source>
        <dbReference type="Google" id="ProtNLM"/>
    </source>
</evidence>
<gene>
    <name evidence="1" type="ORF">CTM88_07705</name>
</gene>
<dbReference type="OrthoDB" id="7847670at2"/>
<evidence type="ECO:0000313" key="2">
    <source>
        <dbReference type="Proteomes" id="UP000240254"/>
    </source>
</evidence>
<sequence length="361" mass="41807">MNIKYYPVLKTSVSELRALKQIKSEDFNYVIPIFELTKSRKSKNNQGGDVYKKVDELSSIMNNKPFILDLTGEESLTNEQIESFFDDNNSFYNWTEFVRRIIEEKGVKVIPTILAYEDSEKHTLQQQAKRLNKYCDTLCIRLSVDLVCDEITQILIELASELDDVIVIIDLGLTRQNEYKIKLSDAKDLLEDILAIDDSLDIVCIASSFPSSVVQEVSKKEKMSSEIQMYSRDIYEELRKVDTELIYGDYACIHPFRGESRPMVWIPRIDFPYKNKLAFERCSRDDGGYQECARRMRLSKEYENNYVDCWGVNEINSAAVGIVNGKSPSYWISVRSNIHMSRMIKLTIDSNLKLQESVSNF</sequence>
<organism evidence="1 2">
    <name type="scientific">Photobacterium aquimaris</name>
    <dbReference type="NCBI Taxonomy" id="512643"/>
    <lineage>
        <taxon>Bacteria</taxon>
        <taxon>Pseudomonadati</taxon>
        <taxon>Pseudomonadota</taxon>
        <taxon>Gammaproteobacteria</taxon>
        <taxon>Vibrionales</taxon>
        <taxon>Vibrionaceae</taxon>
        <taxon>Photobacterium</taxon>
    </lineage>
</organism>
<dbReference type="EMBL" id="PYMK01000007">
    <property type="protein sequence ID" value="PSU29334.1"/>
    <property type="molecule type" value="Genomic_DNA"/>
</dbReference>
<evidence type="ECO:0000313" key="1">
    <source>
        <dbReference type="EMBL" id="PSU29334.1"/>
    </source>
</evidence>
<accession>A0A2T3ILX3</accession>
<dbReference type="InterPro" id="IPR025683">
    <property type="entry name" value="Protein_beta"/>
</dbReference>
<reference evidence="1 2" key="1">
    <citation type="submission" date="2018-03" db="EMBL/GenBank/DDBJ databases">
        <title>Whole genome sequencing of Histamine producing bacteria.</title>
        <authorList>
            <person name="Butler K."/>
        </authorList>
    </citation>
    <scope>NUCLEOTIDE SEQUENCE [LARGE SCALE GENOMIC DNA]</scope>
    <source>
        <strain evidence="1 2">BS2</strain>
    </source>
</reference>
<comment type="caution">
    <text evidence="1">The sequence shown here is derived from an EMBL/GenBank/DDBJ whole genome shotgun (WGS) entry which is preliminary data.</text>
</comment>